<organism evidence="1">
    <name type="scientific">viral metagenome</name>
    <dbReference type="NCBI Taxonomy" id="1070528"/>
    <lineage>
        <taxon>unclassified sequences</taxon>
        <taxon>metagenomes</taxon>
        <taxon>organismal metagenomes</taxon>
    </lineage>
</organism>
<dbReference type="EMBL" id="MT141417">
    <property type="protein sequence ID" value="QJA60699.1"/>
    <property type="molecule type" value="Genomic_DNA"/>
</dbReference>
<reference evidence="1" key="1">
    <citation type="submission" date="2020-03" db="EMBL/GenBank/DDBJ databases">
        <title>The deep terrestrial virosphere.</title>
        <authorList>
            <person name="Holmfeldt K."/>
            <person name="Nilsson E."/>
            <person name="Simone D."/>
            <person name="Lopez-Fernandez M."/>
            <person name="Wu X."/>
            <person name="de Brujin I."/>
            <person name="Lundin D."/>
            <person name="Andersson A."/>
            <person name="Bertilsson S."/>
            <person name="Dopson M."/>
        </authorList>
    </citation>
    <scope>NUCLEOTIDE SEQUENCE</scope>
    <source>
        <strain evidence="1">MM415B01070</strain>
    </source>
</reference>
<protein>
    <submittedName>
        <fullName evidence="1">Uncharacterized protein</fullName>
    </submittedName>
</protein>
<sequence length="70" mass="7875">MTKIATINESGIVSNQIEVDLEKVESDDPIAYVMGMFYGKNHVYMTGESIDLAPEFLRGYFDEINKGNKP</sequence>
<accession>A0A6M3ISQ1</accession>
<name>A0A6M3ISQ1_9ZZZZ</name>
<dbReference type="AlphaFoldDB" id="A0A6M3ISQ1"/>
<proteinExistence type="predicted"/>
<gene>
    <name evidence="1" type="ORF">MM415B01070_0033</name>
</gene>
<evidence type="ECO:0000313" key="1">
    <source>
        <dbReference type="EMBL" id="QJA60699.1"/>
    </source>
</evidence>